<organism evidence="1 2">
    <name type="scientific">[Brevibacterium] flavum</name>
    <dbReference type="NCBI Taxonomy" id="92706"/>
    <lineage>
        <taxon>Bacteria</taxon>
        <taxon>Bacillati</taxon>
        <taxon>Actinomycetota</taxon>
        <taxon>Actinomycetes</taxon>
        <taxon>Mycobacteriales</taxon>
        <taxon>Corynebacteriaceae</taxon>
        <taxon>Corynebacterium</taxon>
    </lineage>
</organism>
<evidence type="ECO:0000313" key="2">
    <source>
        <dbReference type="Proteomes" id="UP000034037"/>
    </source>
</evidence>
<gene>
    <name evidence="1" type="ORF">YH66_07140</name>
</gene>
<dbReference type="EMBL" id="CP011309">
    <property type="protein sequence ID" value="AKF27339.1"/>
    <property type="molecule type" value="Genomic_DNA"/>
</dbReference>
<name>A0A0F6SR49_9CORY</name>
<reference evidence="1 2" key="1">
    <citation type="submission" date="2015-04" db="EMBL/GenBank/DDBJ databases">
        <title>Complete Genome Sequence of Brevibacterium flavum ATCC 15168.</title>
        <authorList>
            <person name="Ahn J."/>
            <person name="Park G."/>
            <person name="Jeon W."/>
            <person name="Jang Y."/>
            <person name="Jang M."/>
            <person name="Lee H."/>
            <person name="Lee H."/>
        </authorList>
    </citation>
    <scope>NUCLEOTIDE SEQUENCE [LARGE SCALE GENOMIC DNA]</scope>
    <source>
        <strain evidence="1 2">ATCC 15168</strain>
    </source>
</reference>
<dbReference type="AlphaFoldDB" id="A0A0F6SR49"/>
<accession>A0A0F6SR49</accession>
<dbReference type="HOGENOM" id="CLU_2804035_0_0_11"/>
<dbReference type="Proteomes" id="UP000034037">
    <property type="component" value="Chromosome"/>
</dbReference>
<sequence length="67" mass="7899">MRFYVTNRDTDPPMGSRGTWVNLLRDNWDDYGFKTSFHVKLYRDNGETIQLGMVKILRAGQIEFLLT</sequence>
<dbReference type="PATRIC" id="fig|92706.3.peg.1486"/>
<keyword evidence="2" id="KW-1185">Reference proteome</keyword>
<proteinExistence type="predicted"/>
<evidence type="ECO:0000313" key="1">
    <source>
        <dbReference type="EMBL" id="AKF27339.1"/>
    </source>
</evidence>
<protein>
    <submittedName>
        <fullName evidence="1">Uncharacterized protein</fullName>
    </submittedName>
</protein>